<dbReference type="FunCoup" id="F0S3G0">
    <property type="interactions" value="145"/>
</dbReference>
<evidence type="ECO:0000256" key="4">
    <source>
        <dbReference type="ARBA" id="ARBA00022989"/>
    </source>
</evidence>
<dbReference type="HOGENOM" id="CLU_019375_3_2_0"/>
<organism evidence="7 8">
    <name type="scientific">Desulfurobacterium thermolithotrophum (strain DSM 11699 / BSA)</name>
    <dbReference type="NCBI Taxonomy" id="868864"/>
    <lineage>
        <taxon>Bacteria</taxon>
        <taxon>Pseudomonadati</taxon>
        <taxon>Aquificota</taxon>
        <taxon>Aquificia</taxon>
        <taxon>Desulfurobacteriales</taxon>
        <taxon>Desulfurobacteriaceae</taxon>
        <taxon>Desulfurobacterium</taxon>
    </lineage>
</organism>
<dbReference type="Pfam" id="PF00375">
    <property type="entry name" value="SDF"/>
    <property type="match status" value="1"/>
</dbReference>
<feature type="transmembrane region" description="Helical" evidence="6">
    <location>
        <begin position="185"/>
        <end position="211"/>
    </location>
</feature>
<keyword evidence="2" id="KW-0813">Transport</keyword>
<dbReference type="RefSeq" id="WP_013638337.1">
    <property type="nucleotide sequence ID" value="NC_015185.1"/>
</dbReference>
<keyword evidence="8" id="KW-1185">Reference proteome</keyword>
<reference evidence="7 8" key="1">
    <citation type="journal article" date="2011" name="Stand. Genomic Sci.">
        <title>Complete genome sequence of the thermophilic sulfur-reducer Desulfurobacterium thermolithotrophum type strain (BSA(T)) from a deep-sea hydrothermal vent.</title>
        <authorList>
            <person name="Goker M."/>
            <person name="Daligault H."/>
            <person name="Mwirichia R."/>
            <person name="Lapidus A."/>
            <person name="Lucas S."/>
            <person name="Deshpande S."/>
            <person name="Pagani I."/>
            <person name="Tapia R."/>
            <person name="Cheng J.F."/>
            <person name="Goodwin L."/>
            <person name="Pitluck S."/>
            <person name="Liolios K."/>
            <person name="Ivanova N."/>
            <person name="Mavromatis K."/>
            <person name="Mikhailova N."/>
            <person name="Pati A."/>
            <person name="Chen A."/>
            <person name="Palaniappan K."/>
            <person name="Han C."/>
            <person name="Land M."/>
            <person name="Hauser L."/>
            <person name="Pan C."/>
            <person name="Brambilla E.M."/>
            <person name="Rohde M."/>
            <person name="Spring S."/>
            <person name="Sikorski J."/>
            <person name="Wirth R."/>
            <person name="Detter J.C."/>
            <person name="Woyke T."/>
            <person name="Bristow J."/>
            <person name="Eisen J.A."/>
            <person name="Markowitz V."/>
            <person name="Hugenholtz P."/>
            <person name="Kyrpides N.C."/>
            <person name="Klenk H.P."/>
        </authorList>
    </citation>
    <scope>NUCLEOTIDE SEQUENCE [LARGE SCALE GENOMIC DNA]</scope>
    <source>
        <strain evidence="8">DSM 11699 / BSA</strain>
    </source>
</reference>
<dbReference type="GO" id="GO:0016020">
    <property type="term" value="C:membrane"/>
    <property type="evidence" value="ECO:0007669"/>
    <property type="project" value="UniProtKB-SubCell"/>
</dbReference>
<feature type="transmembrane region" description="Helical" evidence="6">
    <location>
        <begin position="75"/>
        <end position="96"/>
    </location>
</feature>
<feature type="transmembrane region" description="Helical" evidence="6">
    <location>
        <begin position="7"/>
        <end position="25"/>
    </location>
</feature>
<accession>F0S3G0</accession>
<dbReference type="SUPFAM" id="SSF118215">
    <property type="entry name" value="Proton glutamate symport protein"/>
    <property type="match status" value="1"/>
</dbReference>
<dbReference type="PANTHER" id="PTHR11958:SF63">
    <property type="entry name" value="AMINO ACID TRANSPORTER"/>
    <property type="match status" value="1"/>
</dbReference>
<evidence type="ECO:0000256" key="5">
    <source>
        <dbReference type="ARBA" id="ARBA00023136"/>
    </source>
</evidence>
<evidence type="ECO:0000256" key="1">
    <source>
        <dbReference type="ARBA" id="ARBA00004141"/>
    </source>
</evidence>
<dbReference type="OrthoDB" id="9768885at2"/>
<dbReference type="EMBL" id="CP002543">
    <property type="protein sequence ID" value="ADY73382.1"/>
    <property type="molecule type" value="Genomic_DNA"/>
</dbReference>
<keyword evidence="5 6" id="KW-0472">Membrane</keyword>
<reference evidence="8" key="2">
    <citation type="submission" date="2011-02" db="EMBL/GenBank/DDBJ databases">
        <title>The complete genome of Desulfurobacterium thermolithotrophum DSM 11699.</title>
        <authorList>
            <consortium name="US DOE Joint Genome Institute (JGI-PGF)"/>
            <person name="Lucas S."/>
            <person name="Copeland A."/>
            <person name="Lapidus A."/>
            <person name="Bruce D."/>
            <person name="Goodwin L."/>
            <person name="Pitluck S."/>
            <person name="Kyrpides N."/>
            <person name="Mavromatis K."/>
            <person name="Pagani I."/>
            <person name="Ivanova N."/>
            <person name="Mikhailova N."/>
            <person name="Daligault H."/>
            <person name="Detter J.C."/>
            <person name="Tapia R."/>
            <person name="Han C."/>
            <person name="Land M."/>
            <person name="Hauser L."/>
            <person name="Markowitz V."/>
            <person name="Cheng J.-F."/>
            <person name="Hugenholtz P."/>
            <person name="Woyke T."/>
            <person name="Wu D."/>
            <person name="Spring S."/>
            <person name="Brambilla E."/>
            <person name="Klenk H.-P."/>
            <person name="Eisen J.A."/>
        </authorList>
    </citation>
    <scope>NUCLEOTIDE SEQUENCE [LARGE SCALE GENOMIC DNA]</scope>
    <source>
        <strain evidence="8">DSM 11699 / BSA</strain>
    </source>
</reference>
<dbReference type="PANTHER" id="PTHR11958">
    <property type="entry name" value="SODIUM/DICARBOXYLATE SYMPORTER-RELATED"/>
    <property type="match status" value="1"/>
</dbReference>
<evidence type="ECO:0000256" key="6">
    <source>
        <dbReference type="SAM" id="Phobius"/>
    </source>
</evidence>
<dbReference type="InterPro" id="IPR001991">
    <property type="entry name" value="Na-dicarboxylate_symporter"/>
</dbReference>
<keyword evidence="4 6" id="KW-1133">Transmembrane helix</keyword>
<dbReference type="AlphaFoldDB" id="F0S3G0"/>
<evidence type="ECO:0000313" key="8">
    <source>
        <dbReference type="Proteomes" id="UP000007102"/>
    </source>
</evidence>
<protein>
    <submittedName>
        <fullName evidence="7">Sodium:dicarboxylate symporter</fullName>
    </submittedName>
</protein>
<feature type="transmembrane region" description="Helical" evidence="6">
    <location>
        <begin position="217"/>
        <end position="241"/>
    </location>
</feature>
<sequence length="395" mass="42971">MHNKKFLLFLLTGVFLGFIIGGYFPHFALNVSFIGELFLNALKMVVLPLIIVSIANSILNMKSLESFKNVGIKTFFYYTVTTSIAVGIGILTVILIKPGEGFPLHSENVFQREIHFSVRDLIVNLLPSNIFEALVQFNILPVIIATILFSLAVLSIEEKRELQLYKLISELDIALLKFTEWIIKFAPLGIFSLIASKIASMGGAKAIIPVLYSLGKYVMTVLIALSIHAFLLLPLIYYLFIRKNPYSYLGKVKEALVTAFATASSSATLPVTLKSVTSAGVKRSVAEFTLPLGATVNMDGTALYEAVATVFLAEAYGIDLSMTHYLTIFFTATLAAIGAAGIPEAGLVTMVLVLQSVGIPQEGIGLILAIDWFLDRCRTAVNVFGDTIGAAIISR</sequence>
<dbReference type="InParanoid" id="F0S3G0"/>
<dbReference type="Proteomes" id="UP000007102">
    <property type="component" value="Chromosome"/>
</dbReference>
<name>F0S3G0_DESTD</name>
<evidence type="ECO:0000313" key="7">
    <source>
        <dbReference type="EMBL" id="ADY73382.1"/>
    </source>
</evidence>
<gene>
    <name evidence="7" type="ordered locus">Dester_0736</name>
</gene>
<dbReference type="PRINTS" id="PR00173">
    <property type="entry name" value="EDTRNSPORT"/>
</dbReference>
<comment type="subcellular location">
    <subcellularLocation>
        <location evidence="1">Membrane</location>
        <topology evidence="1">Multi-pass membrane protein</topology>
    </subcellularLocation>
</comment>
<dbReference type="GO" id="GO:0015293">
    <property type="term" value="F:symporter activity"/>
    <property type="evidence" value="ECO:0007669"/>
    <property type="project" value="InterPro"/>
</dbReference>
<dbReference type="InterPro" id="IPR050746">
    <property type="entry name" value="DAACS"/>
</dbReference>
<evidence type="ECO:0000256" key="3">
    <source>
        <dbReference type="ARBA" id="ARBA00022692"/>
    </source>
</evidence>
<dbReference type="KEGG" id="dte:Dester_0736"/>
<dbReference type="STRING" id="868864.Dester_0736"/>
<proteinExistence type="predicted"/>
<evidence type="ECO:0000256" key="2">
    <source>
        <dbReference type="ARBA" id="ARBA00022448"/>
    </source>
</evidence>
<dbReference type="eggNOG" id="COG1301">
    <property type="taxonomic scope" value="Bacteria"/>
</dbReference>
<keyword evidence="3 6" id="KW-0812">Transmembrane</keyword>
<dbReference type="Gene3D" id="1.10.3860.10">
    <property type="entry name" value="Sodium:dicarboxylate symporter"/>
    <property type="match status" value="1"/>
</dbReference>
<feature type="transmembrane region" description="Helical" evidence="6">
    <location>
        <begin position="37"/>
        <end position="55"/>
    </location>
</feature>
<dbReference type="InterPro" id="IPR036458">
    <property type="entry name" value="Na:dicarbo_symporter_sf"/>
</dbReference>
<feature type="transmembrane region" description="Helical" evidence="6">
    <location>
        <begin position="133"/>
        <end position="156"/>
    </location>
</feature>